<feature type="transmembrane region" description="Helical" evidence="9">
    <location>
        <begin position="851"/>
        <end position="871"/>
    </location>
</feature>
<dbReference type="Gene3D" id="3.30.70.1320">
    <property type="entry name" value="Multidrug efflux transporter AcrB pore domain like"/>
    <property type="match status" value="1"/>
</dbReference>
<dbReference type="SUPFAM" id="SSF82714">
    <property type="entry name" value="Multidrug efflux transporter AcrB TolC docking domain, DN and DC subdomains"/>
    <property type="match status" value="2"/>
</dbReference>
<feature type="region of interest" description="Disordered" evidence="8">
    <location>
        <begin position="1019"/>
        <end position="1041"/>
    </location>
</feature>
<dbReference type="GO" id="GO:0042910">
    <property type="term" value="F:xenobiotic transmembrane transporter activity"/>
    <property type="evidence" value="ECO:0007669"/>
    <property type="project" value="TreeGrafter"/>
</dbReference>
<protein>
    <submittedName>
        <fullName evidence="10">Multidrug transporter AcrB</fullName>
    </submittedName>
</protein>
<dbReference type="FunFam" id="1.20.1640.10:FF:000001">
    <property type="entry name" value="Efflux pump membrane transporter"/>
    <property type="match status" value="1"/>
</dbReference>
<evidence type="ECO:0000256" key="6">
    <source>
        <dbReference type="ARBA" id="ARBA00022989"/>
    </source>
</evidence>
<feature type="transmembrane region" description="Helical" evidence="9">
    <location>
        <begin position="953"/>
        <end position="975"/>
    </location>
</feature>
<dbReference type="PRINTS" id="PR00702">
    <property type="entry name" value="ACRIFLAVINRP"/>
</dbReference>
<reference evidence="10 11" key="1">
    <citation type="journal article" date="2018" name="ISME J.">
        <title>A methanotrophic archaeon couples anaerobic oxidation of methane to Fe(III) reduction.</title>
        <authorList>
            <person name="Cai C."/>
            <person name="Leu A.O."/>
            <person name="Xie G.J."/>
            <person name="Guo J."/>
            <person name="Feng Y."/>
            <person name="Zhao J.X."/>
            <person name="Tyson G.W."/>
            <person name="Yuan Z."/>
            <person name="Hu S."/>
        </authorList>
    </citation>
    <scope>NUCLEOTIDE SEQUENCE [LARGE SCALE GENOMIC DNA]</scope>
    <source>
        <strain evidence="10">FeB_12</strain>
    </source>
</reference>
<keyword evidence="5 9" id="KW-0812">Transmembrane</keyword>
<keyword evidence="2" id="KW-0813">Transport</keyword>
<feature type="transmembrane region" description="Helical" evidence="9">
    <location>
        <begin position="430"/>
        <end position="450"/>
    </location>
</feature>
<dbReference type="InterPro" id="IPR027463">
    <property type="entry name" value="AcrB_DN_DC_subdom"/>
</dbReference>
<feature type="transmembrane region" description="Helical" evidence="9">
    <location>
        <begin position="12"/>
        <end position="32"/>
    </location>
</feature>
<evidence type="ECO:0000256" key="1">
    <source>
        <dbReference type="ARBA" id="ARBA00004651"/>
    </source>
</evidence>
<dbReference type="EMBL" id="PQAP01000094">
    <property type="protein sequence ID" value="PWB72181.1"/>
    <property type="molecule type" value="Genomic_DNA"/>
</dbReference>
<sequence>MKLSDLSINRPVLATVFSLIIILIGLVAYTRLPVREYPDIDPPIVSISTFYRGASPNVIETEITEPLEEQLSTIPGIKTMKSSSQEQGSIITIEFELNRNVDEAANDVRDRVSRIRGNLPREADDPIVEKVDVNAQAIVWLALSSDRHSNLELSDMADRVLKDHLQRLPGVGSVIIGGERRYAMRIWLDARKMAALGLTTTDIEQAIRAANVEIPGGRVEGKGREFAVRTQGDLVTPEQFAAIIVRQSGDDYVKLGDVADVKLGAADDRTAVRYNGQPAVGLGIVKQSKASTLEVADHVIADLPQLTKLLPEGMRLDVAYNSATFIQDSIDEVGTTLALAILLVVLVILLFLKSFRATIIPTFAIPTSIIGAFAVAFFLGFTINILTLLALVLAIGLVVDDAIVVLENVYRHMEMGKSRLRAAFDGSREIGFAVMATTISLVAVFIPLAFLQGNVGRLFNEFGLTVAVSVLISGFVALTLTPMLCSQILRPLHGTGGGWASRSFDTFFVFLDRIYRRSLGYAVRHRAISLAGVGVLIVVGVVMLRLLPRELVPVEDRGTGFGVVIAPEGATLAYTDRYMRQIEDILMKVPERQGLFTATGLGFNGPGRVTNGFIFFALKPRSERHRSQQEIIQQLFPRILAVPGVLAFLINPPSLGQGFDPPVQYVLQADTYEELQGAVGAMMAKAATLGYLVNLDTDLRLNKPQLDVTIDRERAAGLGVSVDDIGTALETYLGGRVVGNFKRSDKQYDVITELKPSDRSTPGTIDELYVRGNGGLVQLATVVKTDETVAPKELNHFNRVRSATISANLVPGFSLGQALDDLDKIAATSLPAGVKTDLDGESREFRDSSSALYFLFLFALVFIFLVLAAQFESFIHPLTILLSVPLAVVGALVSLFVFGQSINIYSQIGLIMLIGLVTKNSILIVEYSNQLRRQGKEIVDAVTTAAAIRLRPILMTSFATIFGVLPIAIGLGAGAESRRPLGIAVVGGMVFSTFLTVIAVPVVYTLLARLTKERTASMTEEAATPVIHGGAVPSTSGTRNQ</sequence>
<keyword evidence="6 9" id="KW-1133">Transmembrane helix</keyword>
<keyword evidence="4" id="KW-0997">Cell inner membrane</keyword>
<evidence type="ECO:0000256" key="4">
    <source>
        <dbReference type="ARBA" id="ARBA00022519"/>
    </source>
</evidence>
<dbReference type="Gene3D" id="3.30.70.1430">
    <property type="entry name" value="Multidrug efflux transporter AcrB pore domain"/>
    <property type="match status" value="2"/>
</dbReference>
<feature type="transmembrane region" description="Helical" evidence="9">
    <location>
        <begin position="462"/>
        <end position="485"/>
    </location>
</feature>
<accession>A0A855X0G1</accession>
<keyword evidence="3" id="KW-1003">Cell membrane</keyword>
<name>A0A855X0G1_9BACT</name>
<feature type="transmembrane region" description="Helical" evidence="9">
    <location>
        <begin position="385"/>
        <end position="409"/>
    </location>
</feature>
<evidence type="ECO:0000256" key="7">
    <source>
        <dbReference type="ARBA" id="ARBA00023136"/>
    </source>
</evidence>
<evidence type="ECO:0000256" key="2">
    <source>
        <dbReference type="ARBA" id="ARBA00022448"/>
    </source>
</evidence>
<evidence type="ECO:0000313" key="11">
    <source>
        <dbReference type="Proteomes" id="UP000250918"/>
    </source>
</evidence>
<feature type="transmembrane region" description="Helical" evidence="9">
    <location>
        <begin position="878"/>
        <end position="898"/>
    </location>
</feature>
<dbReference type="Gene3D" id="1.20.1640.10">
    <property type="entry name" value="Multidrug efflux transporter AcrB transmembrane domain"/>
    <property type="match status" value="2"/>
</dbReference>
<comment type="subcellular location">
    <subcellularLocation>
        <location evidence="1">Cell membrane</location>
        <topology evidence="1">Multi-pass membrane protein</topology>
    </subcellularLocation>
</comment>
<dbReference type="GO" id="GO:0005886">
    <property type="term" value="C:plasma membrane"/>
    <property type="evidence" value="ECO:0007669"/>
    <property type="project" value="UniProtKB-SubCell"/>
</dbReference>
<dbReference type="PANTHER" id="PTHR32063">
    <property type="match status" value="1"/>
</dbReference>
<evidence type="ECO:0000256" key="3">
    <source>
        <dbReference type="ARBA" id="ARBA00022475"/>
    </source>
</evidence>
<dbReference type="SUPFAM" id="SSF82693">
    <property type="entry name" value="Multidrug efflux transporter AcrB pore domain, PN1, PN2, PC1 and PC2 subdomains"/>
    <property type="match status" value="3"/>
</dbReference>
<evidence type="ECO:0000256" key="9">
    <source>
        <dbReference type="SAM" id="Phobius"/>
    </source>
</evidence>
<dbReference type="Pfam" id="PF00873">
    <property type="entry name" value="ACR_tran"/>
    <property type="match status" value="1"/>
</dbReference>
<dbReference type="PANTHER" id="PTHR32063:SF28">
    <property type="entry name" value="BLR2861 PROTEIN"/>
    <property type="match status" value="1"/>
</dbReference>
<feature type="transmembrane region" description="Helical" evidence="9">
    <location>
        <begin position="359"/>
        <end position="379"/>
    </location>
</feature>
<dbReference type="SUPFAM" id="SSF82866">
    <property type="entry name" value="Multidrug efflux transporter AcrB transmembrane domain"/>
    <property type="match status" value="2"/>
</dbReference>
<evidence type="ECO:0000256" key="8">
    <source>
        <dbReference type="SAM" id="MobiDB-lite"/>
    </source>
</evidence>
<comment type="caution">
    <text evidence="10">The sequence shown here is derived from an EMBL/GenBank/DDBJ whole genome shotgun (WGS) entry which is preliminary data.</text>
</comment>
<dbReference type="InterPro" id="IPR001036">
    <property type="entry name" value="Acrflvin-R"/>
</dbReference>
<keyword evidence="7 9" id="KW-0472">Membrane</keyword>
<dbReference type="Gene3D" id="3.30.2090.10">
    <property type="entry name" value="Multidrug efflux transporter AcrB TolC docking domain, DN and DC subdomains"/>
    <property type="match status" value="2"/>
</dbReference>
<feature type="transmembrane region" description="Helical" evidence="9">
    <location>
        <begin position="981"/>
        <end position="1007"/>
    </location>
</feature>
<gene>
    <name evidence="10" type="ORF">C3F09_06985</name>
</gene>
<evidence type="ECO:0000313" key="10">
    <source>
        <dbReference type="EMBL" id="PWB72181.1"/>
    </source>
</evidence>
<dbReference type="Proteomes" id="UP000250918">
    <property type="component" value="Unassembled WGS sequence"/>
</dbReference>
<dbReference type="Gene3D" id="3.30.70.1440">
    <property type="entry name" value="Multidrug efflux transporter AcrB pore domain"/>
    <property type="match status" value="1"/>
</dbReference>
<feature type="transmembrane region" description="Helical" evidence="9">
    <location>
        <begin position="333"/>
        <end position="352"/>
    </location>
</feature>
<feature type="transmembrane region" description="Helical" evidence="9">
    <location>
        <begin position="527"/>
        <end position="547"/>
    </location>
</feature>
<dbReference type="AlphaFoldDB" id="A0A855X0G1"/>
<proteinExistence type="predicted"/>
<organism evidence="10 11">
    <name type="scientific">candidate division GN15 bacterium</name>
    <dbReference type="NCBI Taxonomy" id="2072418"/>
    <lineage>
        <taxon>Bacteria</taxon>
        <taxon>candidate division GN15</taxon>
    </lineage>
</organism>
<feature type="transmembrane region" description="Helical" evidence="9">
    <location>
        <begin position="904"/>
        <end position="925"/>
    </location>
</feature>
<evidence type="ECO:0000256" key="5">
    <source>
        <dbReference type="ARBA" id="ARBA00022692"/>
    </source>
</evidence>